<feature type="compositionally biased region" description="Basic residues" evidence="1">
    <location>
        <begin position="68"/>
        <end position="84"/>
    </location>
</feature>
<evidence type="ECO:0000313" key="2">
    <source>
        <dbReference type="EMBL" id="HIH09684.1"/>
    </source>
</evidence>
<evidence type="ECO:0008006" key="4">
    <source>
        <dbReference type="Google" id="ProtNLM"/>
    </source>
</evidence>
<evidence type="ECO:0000313" key="3">
    <source>
        <dbReference type="Proteomes" id="UP000565078"/>
    </source>
</evidence>
<comment type="caution">
    <text evidence="2">The sequence shown here is derived from an EMBL/GenBank/DDBJ whole genome shotgun (WGS) entry which is preliminary data.</text>
</comment>
<sequence length="91" mass="10619">MGRKTQEEKEFLIAVRKRTGSGAINAPAWILQKAGKRIWNKKAKRHWRETNFGNEFRKTQKEQGRSANTKHAKSGRKNKSRMLKTKTSDHK</sequence>
<organism evidence="2 3">
    <name type="scientific">Candidatus Iainarchaeum sp</name>
    <dbReference type="NCBI Taxonomy" id="3101447"/>
    <lineage>
        <taxon>Archaea</taxon>
        <taxon>Candidatus Iainarchaeota</taxon>
        <taxon>Candidatus Iainarchaeia</taxon>
        <taxon>Candidatus Iainarchaeales</taxon>
        <taxon>Candidatus Iainarchaeaceae</taxon>
        <taxon>Candidatus Iainarchaeum</taxon>
    </lineage>
</organism>
<proteinExistence type="predicted"/>
<dbReference type="EMBL" id="DUGC01000053">
    <property type="protein sequence ID" value="HIH09684.1"/>
    <property type="molecule type" value="Genomic_DNA"/>
</dbReference>
<evidence type="ECO:0000256" key="1">
    <source>
        <dbReference type="SAM" id="MobiDB-lite"/>
    </source>
</evidence>
<dbReference type="InterPro" id="IPR023626">
    <property type="entry name" value="Ribosomal_eL39_dom_sf"/>
</dbReference>
<feature type="region of interest" description="Disordered" evidence="1">
    <location>
        <begin position="50"/>
        <end position="91"/>
    </location>
</feature>
<dbReference type="Gene3D" id="1.10.1620.10">
    <property type="entry name" value="Ribosomal protein L39e"/>
    <property type="match status" value="1"/>
</dbReference>
<dbReference type="AlphaFoldDB" id="A0A7J4IXV4"/>
<accession>A0A7J4IXV4</accession>
<protein>
    <recommendedName>
        <fullName evidence="4">50S ribosomal protein L39e</fullName>
    </recommendedName>
</protein>
<name>A0A7J4IXV4_9ARCH</name>
<dbReference type="Proteomes" id="UP000565078">
    <property type="component" value="Unassembled WGS sequence"/>
</dbReference>
<reference evidence="3" key="1">
    <citation type="journal article" date="2020" name="bioRxiv">
        <title>A rank-normalized archaeal taxonomy based on genome phylogeny resolves widespread incomplete and uneven classifications.</title>
        <authorList>
            <person name="Rinke C."/>
            <person name="Chuvochina M."/>
            <person name="Mussig A.J."/>
            <person name="Chaumeil P.-A."/>
            <person name="Waite D.W."/>
            <person name="Whitman W.B."/>
            <person name="Parks D.H."/>
            <person name="Hugenholtz P."/>
        </authorList>
    </citation>
    <scope>NUCLEOTIDE SEQUENCE [LARGE SCALE GENOMIC DNA]</scope>
</reference>
<feature type="compositionally biased region" description="Basic and acidic residues" evidence="1">
    <location>
        <begin position="55"/>
        <end position="64"/>
    </location>
</feature>
<gene>
    <name evidence="2" type="ORF">HA254_03350</name>
</gene>